<evidence type="ECO:0000313" key="2">
    <source>
        <dbReference type="Proteomes" id="UP000675920"/>
    </source>
</evidence>
<organism evidence="2 3">
    <name type="scientific">Derxia gummosa DSM 723</name>
    <dbReference type="NCBI Taxonomy" id="1121388"/>
    <lineage>
        <taxon>Bacteria</taxon>
        <taxon>Pseudomonadati</taxon>
        <taxon>Pseudomonadota</taxon>
        <taxon>Betaproteobacteria</taxon>
        <taxon>Burkholderiales</taxon>
        <taxon>Alcaligenaceae</taxon>
        <taxon>Derxia</taxon>
    </lineage>
</organism>
<proteinExistence type="predicted"/>
<dbReference type="CDD" id="cd00588">
    <property type="entry name" value="CheW_like"/>
    <property type="match status" value="1"/>
</dbReference>
<dbReference type="GO" id="GO:0006935">
    <property type="term" value="P:chemotaxis"/>
    <property type="evidence" value="ECO:0007669"/>
    <property type="project" value="InterPro"/>
</dbReference>
<reference evidence="3" key="2">
    <citation type="submission" date="2025-08" db="UniProtKB">
        <authorList>
            <consortium name="RefSeq"/>
        </authorList>
    </citation>
    <scope>IDENTIFICATION</scope>
</reference>
<keyword evidence="2" id="KW-1185">Reference proteome</keyword>
<dbReference type="Pfam" id="PF01584">
    <property type="entry name" value="CheW"/>
    <property type="match status" value="1"/>
</dbReference>
<dbReference type="RefSeq" id="WP_028310132.1">
    <property type="nucleotide sequence ID" value="NZ_AXWS01000007.1"/>
</dbReference>
<name>A0A8B6X112_9BURK</name>
<dbReference type="PROSITE" id="PS50851">
    <property type="entry name" value="CHEW"/>
    <property type="match status" value="1"/>
</dbReference>
<evidence type="ECO:0000313" key="3">
    <source>
        <dbReference type="RefSeq" id="WP_028310132.1"/>
    </source>
</evidence>
<dbReference type="OrthoDB" id="9814866at2"/>
<dbReference type="SMART" id="SM00260">
    <property type="entry name" value="CheW"/>
    <property type="match status" value="1"/>
</dbReference>
<reference evidence="3" key="1">
    <citation type="journal article" date="1999" name="Cell">
        <title>Structure of CheA, a signal-transducing histidine kinase.</title>
        <authorList>
            <person name="Bilwes A.M."/>
            <person name="Alex L.A."/>
            <person name="Crane B.R."/>
            <person name="Simon M.I."/>
        </authorList>
    </citation>
    <scope>NUCLEOTIDE SEQUENCE</scope>
</reference>
<feature type="domain" description="CheW-like" evidence="1">
    <location>
        <begin position="702"/>
        <end position="846"/>
    </location>
</feature>
<protein>
    <submittedName>
        <fullName evidence="3">Chemotaxis protein CheW</fullName>
    </submittedName>
</protein>
<evidence type="ECO:0000259" key="1">
    <source>
        <dbReference type="PROSITE" id="PS50851"/>
    </source>
</evidence>
<dbReference type="Gene3D" id="2.40.50.180">
    <property type="entry name" value="CheA-289, Domain 4"/>
    <property type="match status" value="1"/>
</dbReference>
<dbReference type="Proteomes" id="UP000675920">
    <property type="component" value="Unplaced"/>
</dbReference>
<dbReference type="GO" id="GO:0007165">
    <property type="term" value="P:signal transduction"/>
    <property type="evidence" value="ECO:0007669"/>
    <property type="project" value="InterPro"/>
</dbReference>
<dbReference type="SUPFAM" id="SSF50341">
    <property type="entry name" value="CheW-like"/>
    <property type="match status" value="1"/>
</dbReference>
<dbReference type="AlphaFoldDB" id="A0A8B6X112"/>
<dbReference type="Gene3D" id="2.30.30.40">
    <property type="entry name" value="SH3 Domains"/>
    <property type="match status" value="1"/>
</dbReference>
<dbReference type="Gene3D" id="3.30.450.20">
    <property type="entry name" value="PAS domain"/>
    <property type="match status" value="1"/>
</dbReference>
<dbReference type="InterPro" id="IPR036061">
    <property type="entry name" value="CheW-like_dom_sf"/>
</dbReference>
<sequence>MRVRPASREHDQASGRSALIEAALPSMRHVQQLERELHELQLRWDLVESTARMVCPVAAARFLSTLVATREQFGALQHKLLDRVIDVHLANKHNDLIARAQVTIDVLVRSLYERTADVGFIATDPVLVEFASAPDEHDAAVLRARLDEYRAKYTVYDEILLLDTAGRVLCRLEDLPCAAPDALADAPWFTEAMARPGFAQFHGFDPLVAEGRHVLVYAHRVEGHDGRTVGCVALSFGFETEMRAIFDEIDDGNRHAIVALVDEHGVAIASNRPDVLGVGEPLELPEPHYPVILHRDTEYLASNRETRGYQGYMGLPWRAVGLTRLEVAFRAGTGAALAESDHEAMLDAIMRSDASLIGTIEQATAIERGLEHVIWNGKLEQARGSNDTTGSASAVLDQIGEAGRRTTRIFAEGIRRLCALVADGRREQLRARAVVTINIVDRNLYERANDCRWWALNGALAETLAALRADPHDTAAAERATAVLGRLNALYTVYRRVALCDTEGRVLAVSRPADALPPDWRLPEELVRANAALATSQDYAVSAFEPTPLCDGEPTYLYLAQVRDPVTRRNLGSVVLAFDSKAEFGAMSAGAIPPLQDMIALLIRPDGLVIGSSDERWAQGEVFAEHAQLTAPGPGESNMQLVVLDGARYLAGVASSGGYREFKRSDGYHEPMLSLVLQPLPVRQTTPEEVRYDTLGGGDDEALRLGLFRSGELVLGIPVGDIVEAIRPPRIVPMPGARQLAGLVEHHSVEGTRLVPVIDFRLGHDCGDDTGEITIVVVRQGARELGLRVDRLMTVASVAPSRVKPAPEFARNTPWLAGMVTARGDASGGPLVAIVDAQKIQAGDALPSLELLEEMGLIDATDPMGEPTADEFTF</sequence>
<dbReference type="InterPro" id="IPR002545">
    <property type="entry name" value="CheW-lke_dom"/>
</dbReference>
<accession>A0A8B6X112</accession>